<dbReference type="Gene3D" id="1.20.120.1630">
    <property type="match status" value="1"/>
</dbReference>
<comment type="catalytic activity">
    <reaction evidence="14">
        <text>a 1,2-diacyl-sn-glycero-3-phospho-N,N-dimethylethanolamine + S-adenosyl-L-methionine = a 1,2-diacyl-sn-glycero-3-phosphocholine + S-adenosyl-L-homocysteine + H(+)</text>
        <dbReference type="Rhea" id="RHEA:32739"/>
        <dbReference type="ChEBI" id="CHEBI:15378"/>
        <dbReference type="ChEBI" id="CHEBI:57643"/>
        <dbReference type="ChEBI" id="CHEBI:57856"/>
        <dbReference type="ChEBI" id="CHEBI:59789"/>
        <dbReference type="ChEBI" id="CHEBI:64572"/>
    </reaction>
</comment>
<comment type="catalytic activity">
    <reaction evidence="14">
        <text>a 1,2-diacyl-sn-glycero-3-phosphoethanolamine + S-adenosyl-L-methionine = a 1,2-diacyl-sn-glycero-3-phospho-N-methylethanolamine + S-adenosyl-L-homocysteine + H(+)</text>
        <dbReference type="Rhea" id="RHEA:11164"/>
        <dbReference type="ChEBI" id="CHEBI:15378"/>
        <dbReference type="ChEBI" id="CHEBI:57856"/>
        <dbReference type="ChEBI" id="CHEBI:59789"/>
        <dbReference type="ChEBI" id="CHEBI:64573"/>
        <dbReference type="ChEBI" id="CHEBI:64612"/>
        <dbReference type="EC" id="2.1.1.17"/>
    </reaction>
</comment>
<keyword evidence="9 14" id="KW-1133">Transmembrane helix</keyword>
<evidence type="ECO:0000256" key="8">
    <source>
        <dbReference type="ARBA" id="ARBA00022824"/>
    </source>
</evidence>
<accession>A0A1J1HJ40</accession>
<dbReference type="GO" id="GO:0032259">
    <property type="term" value="P:methylation"/>
    <property type="evidence" value="ECO:0007669"/>
    <property type="project" value="UniProtKB-KW"/>
</dbReference>
<feature type="transmembrane region" description="Helical" evidence="15">
    <location>
        <begin position="59"/>
        <end position="83"/>
    </location>
</feature>
<dbReference type="HAMAP" id="MF_03216">
    <property type="entry name" value="PLMT"/>
    <property type="match status" value="1"/>
</dbReference>
<keyword evidence="3 14" id="KW-0444">Lipid biosynthesis</keyword>
<keyword evidence="6 14" id="KW-0949">S-adenosyl-L-methionine</keyword>
<evidence type="ECO:0000256" key="11">
    <source>
        <dbReference type="ARBA" id="ARBA00023136"/>
    </source>
</evidence>
<dbReference type="EC" id="2.1.1.71" evidence="14"/>
<dbReference type="GO" id="GO:0000773">
    <property type="term" value="F:phosphatidyl-N-methylethanolamine N-methyltransferase activity"/>
    <property type="evidence" value="ECO:0007669"/>
    <property type="project" value="UniProtKB-UniRule"/>
</dbReference>
<organism evidence="16 17">
    <name type="scientific">Clunio marinus</name>
    <dbReference type="NCBI Taxonomy" id="568069"/>
    <lineage>
        <taxon>Eukaryota</taxon>
        <taxon>Metazoa</taxon>
        <taxon>Ecdysozoa</taxon>
        <taxon>Arthropoda</taxon>
        <taxon>Hexapoda</taxon>
        <taxon>Insecta</taxon>
        <taxon>Pterygota</taxon>
        <taxon>Neoptera</taxon>
        <taxon>Endopterygota</taxon>
        <taxon>Diptera</taxon>
        <taxon>Nematocera</taxon>
        <taxon>Chironomoidea</taxon>
        <taxon>Chironomidae</taxon>
        <taxon>Clunio</taxon>
    </lineage>
</organism>
<feature type="binding site" evidence="14">
    <location>
        <begin position="110"/>
        <end position="112"/>
    </location>
    <ligand>
        <name>S-adenosyl-L-methionine</name>
        <dbReference type="ChEBI" id="CHEBI:59789"/>
    </ligand>
</feature>
<keyword evidence="4 14" id="KW-0489">Methyltransferase</keyword>
<evidence type="ECO:0000256" key="15">
    <source>
        <dbReference type="SAM" id="Phobius"/>
    </source>
</evidence>
<feature type="transmembrane region" description="Helical" evidence="15">
    <location>
        <begin position="173"/>
        <end position="191"/>
    </location>
</feature>
<evidence type="ECO:0000256" key="1">
    <source>
        <dbReference type="ARBA" id="ARBA00004969"/>
    </source>
</evidence>
<evidence type="ECO:0000256" key="10">
    <source>
        <dbReference type="ARBA" id="ARBA00023098"/>
    </source>
</evidence>
<feature type="topological domain" description="Lumenal" evidence="14">
    <location>
        <begin position="127"/>
        <end position="169"/>
    </location>
</feature>
<sequence length="211" mass="23710">MSSPIMTIIQNFDRVIDWKDPLIWLAAAHITFNPFFWNVSARLEYKTKLLSRIFGSTKVGCYVLAVVTFLIGMTRNFVVVIAVTRQLSLEAYLGETTVNYMKIVGGLCMVIGLTLAITSMLRLGVTGTYLGDYFGMLKDSRVTAFPFNVVDNPMYVGSTITFLGLAVLKMSPIGFLLTVYIWIVYNIALFFEEPFTAKIYSTKETKEVKAN</sequence>
<keyword evidence="10 14" id="KW-0443">Lipid metabolism</keyword>
<evidence type="ECO:0000256" key="2">
    <source>
        <dbReference type="ARBA" id="ARBA00005189"/>
    </source>
</evidence>
<feature type="transmembrane region" description="Helical" evidence="15">
    <location>
        <begin position="145"/>
        <end position="167"/>
    </location>
</feature>
<comment type="pathway">
    <text evidence="2">Lipid metabolism.</text>
</comment>
<name>A0A1J1HJ40_9DIPT</name>
<evidence type="ECO:0000256" key="9">
    <source>
        <dbReference type="ARBA" id="ARBA00022989"/>
    </source>
</evidence>
<comment type="similarity">
    <text evidence="14">Belongs to the class VI-like SAM-binding methyltransferase superfamily. PEMT/PEM2 methyltransferase family.</text>
</comment>
<dbReference type="GO" id="GO:0006656">
    <property type="term" value="P:phosphatidylcholine biosynthetic process"/>
    <property type="evidence" value="ECO:0007669"/>
    <property type="project" value="UniProtKB-UniRule"/>
</dbReference>
<evidence type="ECO:0000256" key="7">
    <source>
        <dbReference type="ARBA" id="ARBA00022692"/>
    </source>
</evidence>
<feature type="binding site" evidence="14">
    <location>
        <begin position="192"/>
        <end position="193"/>
    </location>
    <ligand>
        <name>S-adenosyl-L-methionine</name>
        <dbReference type="ChEBI" id="CHEBI:59789"/>
    </ligand>
</feature>
<dbReference type="GO" id="GO:0004608">
    <property type="term" value="F:phosphatidylethanolamine N-methyltransferase activity"/>
    <property type="evidence" value="ECO:0007669"/>
    <property type="project" value="UniProtKB-UniRule"/>
</dbReference>
<dbReference type="InterPro" id="IPR024960">
    <property type="entry name" value="PEMT/MFAP"/>
</dbReference>
<dbReference type="Proteomes" id="UP000183832">
    <property type="component" value="Unassembled WGS sequence"/>
</dbReference>
<dbReference type="OrthoDB" id="8300106at2759"/>
<evidence type="ECO:0000256" key="14">
    <source>
        <dbReference type="HAMAP-Rule" id="MF_03216"/>
    </source>
</evidence>
<dbReference type="PIRSF" id="PIRSF005444">
    <property type="entry name" value="PEMT"/>
    <property type="match status" value="1"/>
</dbReference>
<keyword evidence="12 14" id="KW-0594">Phospholipid biosynthesis</keyword>
<evidence type="ECO:0000313" key="17">
    <source>
        <dbReference type="Proteomes" id="UP000183832"/>
    </source>
</evidence>
<feature type="topological domain" description="Lumenal" evidence="14">
    <location>
        <begin position="1"/>
        <end position="20"/>
    </location>
</feature>
<comment type="catalytic activity">
    <reaction evidence="14">
        <text>a 1,2-diacyl-sn-glycero-3-phospho-N-methylethanolamine + S-adenosyl-L-methionine = a 1,2-diacyl-sn-glycero-3-phospho-N,N-dimethylethanolamine + S-adenosyl-L-homocysteine + H(+)</text>
        <dbReference type="Rhea" id="RHEA:32735"/>
        <dbReference type="ChEBI" id="CHEBI:15378"/>
        <dbReference type="ChEBI" id="CHEBI:57856"/>
        <dbReference type="ChEBI" id="CHEBI:59789"/>
        <dbReference type="ChEBI" id="CHEBI:64572"/>
        <dbReference type="ChEBI" id="CHEBI:64573"/>
        <dbReference type="EC" id="2.1.1.71"/>
    </reaction>
</comment>
<dbReference type="EMBL" id="CVRI01000006">
    <property type="protein sequence ID" value="CRK88064.1"/>
    <property type="molecule type" value="Genomic_DNA"/>
</dbReference>
<evidence type="ECO:0000256" key="6">
    <source>
        <dbReference type="ARBA" id="ARBA00022691"/>
    </source>
</evidence>
<comment type="function">
    <text evidence="14">Catalyzes the three sequential steps of the methylation pathway for the biosynthesis of phosphatidylcholine, a critical and essential component for membrane structure. Uses S-adenosylmethionine (S-adenosyl-L-methionine, SAM or AdoMet) as the methyl group donor for the methylation of phosphatidylethanolamine (1,2-diacyl-sn-glycero-3-phosphoethanolamine, PE) to phosphatidylmonomethylethanolamine (1,2-diacyl-sn-glycero-3-phospho-N-methylethanolamine, PMME), PMME to phosphatidyldimethylethanolamine (1,2-diacyl-sn-glycero-3-phospho-N,N-dimethylethanolamine, PDME), and PDME to phosphatidylcholine (1,2-diacyl-sn-glycero-3-phosphocholine, PC), producing S-adenosyl-L-homocysteine in each step.</text>
</comment>
<keyword evidence="14" id="KW-0496">Mitochondrion</keyword>
<protein>
    <recommendedName>
        <fullName evidence="14">Phosphatidylethanolamine N-methyltransferase</fullName>
        <shortName evidence="14">PEAMT</shortName>
        <shortName evidence="14">PEMT</shortName>
        <ecNumber evidence="14">2.1.1.17</ecNumber>
        <ecNumber evidence="14">2.1.1.71</ecNumber>
    </recommendedName>
    <alternativeName>
        <fullName evidence="14">Phospholipid methyltransferase</fullName>
        <shortName evidence="14">PLMT</shortName>
    </alternativeName>
</protein>
<dbReference type="PANTHER" id="PTHR15458:SF5">
    <property type="entry name" value="PHOSPHATIDYLETHANOLAMINE N-METHYLTRANSFERASE"/>
    <property type="match status" value="1"/>
</dbReference>
<comment type="subcellular location">
    <subcellularLocation>
        <location evidence="14">Endoplasmic reticulum membrane</location>
        <topology evidence="14">Multi-pass membrane protein</topology>
    </subcellularLocation>
    <subcellularLocation>
        <location evidence="14">Mitochondrion membrane</location>
        <topology evidence="14">Multi-pass membrane protein</topology>
    </subcellularLocation>
</comment>
<keyword evidence="5 14" id="KW-0808">Transferase</keyword>
<keyword evidence="11 14" id="KW-0472">Membrane</keyword>
<dbReference type="PANTHER" id="PTHR15458">
    <property type="entry name" value="PHOSPHATIDYLETHANOLAMINE N-METHYLTRANSFERASE"/>
    <property type="match status" value="1"/>
</dbReference>
<feature type="intramembrane region" description="Helical" evidence="14">
    <location>
        <begin position="21"/>
        <end position="41"/>
    </location>
</feature>
<dbReference type="InterPro" id="IPR007318">
    <property type="entry name" value="Phopholipid_MeTrfase"/>
</dbReference>
<keyword evidence="7 14" id="KW-0812">Transmembrane</keyword>
<dbReference type="PROSITE" id="PS51599">
    <property type="entry name" value="SAM_PEMT_PEM2"/>
    <property type="match status" value="1"/>
</dbReference>
<dbReference type="Pfam" id="PF04191">
    <property type="entry name" value="PEMT"/>
    <property type="match status" value="1"/>
</dbReference>
<feature type="transmembrane region" description="Helical" evidence="15">
    <location>
        <begin position="22"/>
        <end position="39"/>
    </location>
</feature>
<feature type="topological domain" description="Lumenal" evidence="14">
    <location>
        <begin position="42"/>
        <end position="53"/>
    </location>
</feature>
<feature type="topological domain" description="Cytoplasmic" evidence="14">
    <location>
        <begin position="191"/>
        <end position="211"/>
    </location>
</feature>
<evidence type="ECO:0000256" key="3">
    <source>
        <dbReference type="ARBA" id="ARBA00022516"/>
    </source>
</evidence>
<keyword evidence="8 14" id="KW-0256">Endoplasmic reticulum</keyword>
<evidence type="ECO:0000256" key="12">
    <source>
        <dbReference type="ARBA" id="ARBA00023209"/>
    </source>
</evidence>
<dbReference type="EC" id="2.1.1.17" evidence="14"/>
<comment type="pathway">
    <text evidence="1 14">Phospholipid metabolism; phosphatidylcholine biosynthesis.</text>
</comment>
<comment type="caution">
    <text evidence="14">Lacks conserved residue(s) required for the propagation of feature annotation.</text>
</comment>
<keyword evidence="13 14" id="KW-1208">Phospholipid metabolism</keyword>
<gene>
    <name evidence="16" type="ORF">CLUMA_CG001849</name>
</gene>
<dbReference type="AlphaFoldDB" id="A0A1J1HJ40"/>
<dbReference type="UniPathway" id="UPA00753"/>
<dbReference type="STRING" id="568069.A0A1J1HJ40"/>
<evidence type="ECO:0000256" key="4">
    <source>
        <dbReference type="ARBA" id="ARBA00022603"/>
    </source>
</evidence>
<keyword evidence="17" id="KW-1185">Reference proteome</keyword>
<evidence type="ECO:0000256" key="5">
    <source>
        <dbReference type="ARBA" id="ARBA00022679"/>
    </source>
</evidence>
<evidence type="ECO:0000256" key="13">
    <source>
        <dbReference type="ARBA" id="ARBA00023264"/>
    </source>
</evidence>
<dbReference type="GO" id="GO:0005789">
    <property type="term" value="C:endoplasmic reticulum membrane"/>
    <property type="evidence" value="ECO:0007669"/>
    <property type="project" value="UniProtKB-SubCell"/>
</dbReference>
<proteinExistence type="inferred from homology"/>
<reference evidence="16 17" key="1">
    <citation type="submission" date="2015-04" db="EMBL/GenBank/DDBJ databases">
        <authorList>
            <person name="Syromyatnikov M.Y."/>
            <person name="Popov V.N."/>
        </authorList>
    </citation>
    <scope>NUCLEOTIDE SEQUENCE [LARGE SCALE GENOMIC DNA]</scope>
</reference>
<dbReference type="GO" id="GO:0031966">
    <property type="term" value="C:mitochondrial membrane"/>
    <property type="evidence" value="ECO:0007669"/>
    <property type="project" value="UniProtKB-SubCell"/>
</dbReference>
<evidence type="ECO:0000313" key="16">
    <source>
        <dbReference type="EMBL" id="CRK88064.1"/>
    </source>
</evidence>
<feature type="transmembrane region" description="Helical" evidence="15">
    <location>
        <begin position="103"/>
        <end position="125"/>
    </location>
</feature>